<protein>
    <submittedName>
        <fullName evidence="1">Uncharacterized protein</fullName>
    </submittedName>
</protein>
<dbReference type="EnsemblPlants" id="AVESA.00010b.r2.5CG0930420.1">
    <property type="protein sequence ID" value="AVESA.00010b.r2.5CG0930420.1.CDS"/>
    <property type="gene ID" value="AVESA.00010b.r2.5CG0930420"/>
</dbReference>
<evidence type="ECO:0000313" key="2">
    <source>
        <dbReference type="Proteomes" id="UP001732700"/>
    </source>
</evidence>
<reference evidence="1" key="2">
    <citation type="submission" date="2025-09" db="UniProtKB">
        <authorList>
            <consortium name="EnsemblPlants"/>
        </authorList>
    </citation>
    <scope>IDENTIFICATION</scope>
</reference>
<keyword evidence="2" id="KW-1185">Reference proteome</keyword>
<name>A0ACD5Y8I2_AVESA</name>
<dbReference type="Proteomes" id="UP001732700">
    <property type="component" value="Chromosome 5C"/>
</dbReference>
<evidence type="ECO:0000313" key="1">
    <source>
        <dbReference type="EnsemblPlants" id="AVESA.00010b.r2.5CG0930420.1.CDS"/>
    </source>
</evidence>
<organism evidence="1 2">
    <name type="scientific">Avena sativa</name>
    <name type="common">Oat</name>
    <dbReference type="NCBI Taxonomy" id="4498"/>
    <lineage>
        <taxon>Eukaryota</taxon>
        <taxon>Viridiplantae</taxon>
        <taxon>Streptophyta</taxon>
        <taxon>Embryophyta</taxon>
        <taxon>Tracheophyta</taxon>
        <taxon>Spermatophyta</taxon>
        <taxon>Magnoliopsida</taxon>
        <taxon>Liliopsida</taxon>
        <taxon>Poales</taxon>
        <taxon>Poaceae</taxon>
        <taxon>BOP clade</taxon>
        <taxon>Pooideae</taxon>
        <taxon>Poodae</taxon>
        <taxon>Poeae</taxon>
        <taxon>Poeae Chloroplast Group 1 (Aveneae type)</taxon>
        <taxon>Aveninae</taxon>
        <taxon>Avena</taxon>
    </lineage>
</organism>
<proteinExistence type="predicted"/>
<accession>A0ACD5Y8I2</accession>
<sequence length="797" mass="87900">MGEEKRKTATADEGAENPKKSPRLDASAAETLLELSHPPSTEEGEVTTGDSTYDIGSCDHLFKDSEELDEIARELKHADRPPACEHGQCRTTWRGAAGMMVCTECPYFFCTGEKGDKEHPQGHAAWHAARDQHWVALWCDDPSKGYCFECRRVLMLGQNKVDEDAYELVPRNKRVDEWAGMVASNSKDDWAMLARNGKVDWAMMDSSNAMDPWRTVGSSNAMDPWRTVGSSNAMLDPWGMMGSNAVDDSRMVVGDDYVIKGMPNPSGTSCYMNASLQCLLALGKLRTMFLRPDARLGDIGLHLKRLFVETGIANNATRMLDPDMILASMCSLYPRLFQPGVMADSHEFLASLCDALENEVEQPNNLHIMQGDAFSNSTFSCKLLVTISCKSCSHDEVRQEPFHGILLTVPSKDSPARSKPLQVDSTEVKDTVHGRLQTQKNDIQRGTIEVPKALDFIPELFDEESTADSHNPEEKEKAQSSDAVHDVAEHMNSLLSIEDCLKHFSHQLTVCKNCSKAAAELPETNGTKNVEPIMASANVNTAVDGDQTELSGRKTCPSERSSDLSSLSVESPSRQPYRSDSHHQVILSEEVTSGKSCGEKDLTCCSTANEKAESHEGMQEAAPSCLTTDEQTDLLSAQQQDTSTKQGSGKQVMYDRSAQQTEEKQNKQTDGNGGAIQTQLISKLPPVLTIQLERQAHNLSKLTEHVSFKEILDVGPFMDPSSEDKDNLSYRLVGVIEHIGGVVNIGHFIAYVRASRGQQGSGPSSWVCANDSTVRRVSLEEVLRCEAYILFYERIDD</sequence>
<reference evidence="1" key="1">
    <citation type="submission" date="2021-05" db="EMBL/GenBank/DDBJ databases">
        <authorList>
            <person name="Scholz U."/>
            <person name="Mascher M."/>
            <person name="Fiebig A."/>
        </authorList>
    </citation>
    <scope>NUCLEOTIDE SEQUENCE [LARGE SCALE GENOMIC DNA]</scope>
</reference>